<evidence type="ECO:0000313" key="2">
    <source>
        <dbReference type="Proteomes" id="UP000279994"/>
    </source>
</evidence>
<comment type="caution">
    <text evidence="1">The sequence shown here is derived from an EMBL/GenBank/DDBJ whole genome shotgun (WGS) entry which is preliminary data.</text>
</comment>
<name>A0A3N0GSA5_9ACTN</name>
<evidence type="ECO:0000313" key="1">
    <source>
        <dbReference type="EMBL" id="RNM14960.1"/>
    </source>
</evidence>
<dbReference type="Proteomes" id="UP000279994">
    <property type="component" value="Unassembled WGS sequence"/>
</dbReference>
<accession>A0A3N0GSA5</accession>
<reference evidence="1 2" key="1">
    <citation type="submission" date="2018-11" db="EMBL/GenBank/DDBJ databases">
        <authorList>
            <person name="Li F."/>
        </authorList>
    </citation>
    <scope>NUCLEOTIDE SEQUENCE [LARGE SCALE GENOMIC DNA]</scope>
    <source>
        <strain evidence="1 2">Gsoil 818</strain>
    </source>
</reference>
<organism evidence="1 2">
    <name type="scientific">Nocardioides pocheonensis</name>
    <dbReference type="NCBI Taxonomy" id="661485"/>
    <lineage>
        <taxon>Bacteria</taxon>
        <taxon>Bacillati</taxon>
        <taxon>Actinomycetota</taxon>
        <taxon>Actinomycetes</taxon>
        <taxon>Propionibacteriales</taxon>
        <taxon>Nocardioidaceae</taxon>
        <taxon>Nocardioides</taxon>
    </lineage>
</organism>
<proteinExistence type="predicted"/>
<dbReference type="RefSeq" id="WP_123222672.1">
    <property type="nucleotide sequence ID" value="NZ_RJSF01000036.1"/>
</dbReference>
<dbReference type="EMBL" id="RJSF01000036">
    <property type="protein sequence ID" value="RNM14960.1"/>
    <property type="molecule type" value="Genomic_DNA"/>
</dbReference>
<keyword evidence="2" id="KW-1185">Reference proteome</keyword>
<dbReference type="OrthoDB" id="3510499at2"/>
<sequence length="288" mass="30980">MPRLDPLRRRISLTEAQLELLRLCSNREIKPGPGDDPDLDRLAAAGLVDPEGSVHRLVADLAVAMAEPLVELWVETMSQAGPTVSHVVVRGDESLWYTEPWPGAADDEVVFVKDELPQLLWVLARLVGFRRSTPPEVARPVTAPLRTIAALLAAFSAESGGGWDDVRTAAIAGLDGILGEMSAEQREMWIAVLATLEGTWRITCAWGPETRHSRGLAVWDCGSGGFWARTSPAEPLRPEQITPDAEATFAPISGGDLWKAFAELLPSKAELTEAAELIGRPAAGGDAV</sequence>
<dbReference type="AlphaFoldDB" id="A0A3N0GSA5"/>
<gene>
    <name evidence="1" type="ORF">EFL26_09600</name>
</gene>
<protein>
    <submittedName>
        <fullName evidence="1">Uncharacterized protein</fullName>
    </submittedName>
</protein>